<sequence>MKKYSTLTTYVLVSVFVVITALFIFNTVDTGQNIPYNEFQQKWIGDEVKSINVKEDKMLVEGVLTNGQTFNTYVPIDTLNILMKDNFKSNVKVSFQPPSNMGVWMQILPMLFILIICLVVFFVFMQQTQGGGGGNRGVMNFGKSRAKMALPDNKKVTFKDVAGADEEKTELAEIVDFLKQPDRYIEMGARIPKGVLLVGPPGTGKTLLAKAIAGEAGVPFFTISGSDFVEMFVGVGASRVRDMFEQAKKNQPCIVFIDEIDAVGRQRGAGYGGGHDEREQTLNQLLVEMDGFGVNEGIIMIAATNRPDVLDPALLRPGRFDRQIVVGAPDVKGREEILVVHTKNKPIGDDVDLRVLAKITPGFTGADIENLTNEAALLAVRRDKRQINMPELEDAMTRVTVGTEKKSRVISAADKRITAYHEAGHAIIMRVLPNADPVHEISIIPRGMAAGYTMPLPTDDRSHISKSYLLDEMVSLLGGRAAEKLVIGDISAGAKNDIDRTSNIARKMVMEYGMSDKIGPISFGTGHDEVFLGRDLGKERNFSEEISAEIDAEVKMFIDNAYVQAEKILKENMNRLHRVAEALIEKEKLQADEFEEIFQNS</sequence>
<gene>
    <name evidence="1" type="primary">ftsH_3</name>
    <name evidence="1" type="ORF">rsdtw13_39950</name>
</gene>
<comment type="caution">
    <text evidence="1">The sequence shown here is derived from an EMBL/GenBank/DDBJ whole genome shotgun (WGS) entry which is preliminary data.</text>
</comment>
<keyword evidence="2" id="KW-1185">Reference proteome</keyword>
<proteinExistence type="predicted"/>
<protein>
    <submittedName>
        <fullName evidence="1">ATP-dependent zinc metalloprotease FtsH</fullName>
    </submittedName>
</protein>
<reference evidence="1" key="1">
    <citation type="journal article" date="2025" name="Int. J. Syst. Evol. Microbiol.">
        <title>Inconstantimicrobium mannanitabidum sp. nov., a novel member of the family Clostridiaceae isolated from anoxic soil under the treatment of reductive soil disinfestation.</title>
        <authorList>
            <person name="Ueki A."/>
            <person name="Tonouchi A."/>
            <person name="Honma S."/>
            <person name="Kaku N."/>
            <person name="Ueki K."/>
        </authorList>
    </citation>
    <scope>NUCLEOTIDE SEQUENCE</scope>
    <source>
        <strain evidence="1">TW13</strain>
    </source>
</reference>
<name>A0ACB5RI37_9CLOT</name>
<dbReference type="Proteomes" id="UP001058074">
    <property type="component" value="Unassembled WGS sequence"/>
</dbReference>
<keyword evidence="1" id="KW-0482">Metalloprotease</keyword>
<dbReference type="EMBL" id="BROD01000001">
    <property type="protein sequence ID" value="GKX68737.1"/>
    <property type="molecule type" value="Genomic_DNA"/>
</dbReference>
<accession>A0ACB5RI37</accession>
<keyword evidence="1" id="KW-0378">Hydrolase</keyword>
<keyword evidence="1" id="KW-0645">Protease</keyword>
<evidence type="ECO:0000313" key="2">
    <source>
        <dbReference type="Proteomes" id="UP001058074"/>
    </source>
</evidence>
<organism evidence="1 2">
    <name type="scientific">Inconstantimicrobium mannanitabidum</name>
    <dbReference type="NCBI Taxonomy" id="1604901"/>
    <lineage>
        <taxon>Bacteria</taxon>
        <taxon>Bacillati</taxon>
        <taxon>Bacillota</taxon>
        <taxon>Clostridia</taxon>
        <taxon>Eubacteriales</taxon>
        <taxon>Clostridiaceae</taxon>
        <taxon>Inconstantimicrobium</taxon>
    </lineage>
</organism>
<evidence type="ECO:0000313" key="1">
    <source>
        <dbReference type="EMBL" id="GKX68737.1"/>
    </source>
</evidence>